<proteinExistence type="predicted"/>
<dbReference type="AlphaFoldDB" id="A0A2S2NL40"/>
<organism evidence="3">
    <name type="scientific">Schizaphis graminum</name>
    <name type="common">Green bug aphid</name>
    <dbReference type="NCBI Taxonomy" id="13262"/>
    <lineage>
        <taxon>Eukaryota</taxon>
        <taxon>Metazoa</taxon>
        <taxon>Ecdysozoa</taxon>
        <taxon>Arthropoda</taxon>
        <taxon>Hexapoda</taxon>
        <taxon>Insecta</taxon>
        <taxon>Pterygota</taxon>
        <taxon>Neoptera</taxon>
        <taxon>Paraneoptera</taxon>
        <taxon>Hemiptera</taxon>
        <taxon>Sternorrhyncha</taxon>
        <taxon>Aphidomorpha</taxon>
        <taxon>Aphidoidea</taxon>
        <taxon>Aphididae</taxon>
        <taxon>Aphidini</taxon>
        <taxon>Schizaphis</taxon>
    </lineage>
</organism>
<evidence type="ECO:0000313" key="3">
    <source>
        <dbReference type="EMBL" id="MBY17838.1"/>
    </source>
</evidence>
<name>A0A2S2NL40_SCHGA</name>
<dbReference type="PANTHER" id="PTHR34153:SF2">
    <property type="entry name" value="SI:CH211-262H13.3-RELATED"/>
    <property type="match status" value="1"/>
</dbReference>
<feature type="domain" description="DUF4806" evidence="2">
    <location>
        <begin position="320"/>
        <end position="392"/>
    </location>
</feature>
<feature type="compositionally biased region" description="Low complexity" evidence="1">
    <location>
        <begin position="141"/>
        <end position="161"/>
    </location>
</feature>
<feature type="compositionally biased region" description="Polar residues" evidence="1">
    <location>
        <begin position="126"/>
        <end position="137"/>
    </location>
</feature>
<evidence type="ECO:0000256" key="1">
    <source>
        <dbReference type="SAM" id="MobiDB-lite"/>
    </source>
</evidence>
<dbReference type="Pfam" id="PF16064">
    <property type="entry name" value="DUF4806"/>
    <property type="match status" value="1"/>
</dbReference>
<sequence length="442" mass="50056">MTSYSVVHFFQDNSVEAVPSFWVKKNGTCAWPHNQLSATKLIERKSIPNEIDFNYFKARILKNNIESLISARAFADKATIISDLSGDDDKSKRKLLAKKKTHSYSECPEYPESDEDEDFNKTLSLKRSAGWSPSPNKKAQKIQFNSSNSINSIKQPKSSISTTFTQRPSIVKKLSYNESPIESDKGIMSYEINGGDNDDNNYATGSNSNDNPNSLRLAEIKSNNKSPQIMIATPTSRSSLVETPEGLIIPTELGKEFQKEVLHTLSFIKHELRRIVNNQRDFTQRFDVMESILEKMSSSDLTDSMNKSSTPITDVTSSYSLPLDNLQDLEMFEVRISEDGTFRINLVNQLSYLGGKHVKSMIKRLMGKLFKNELLKDFSYTGKKGKKKFSALLICSVIFDAVKIQTKFKQVSQNEMEDVIKYILAQAPFNIKRQNEKNVLAL</sequence>
<protein>
    <recommendedName>
        <fullName evidence="2">DUF4806 domain-containing protein</fullName>
    </recommendedName>
</protein>
<feature type="region of interest" description="Disordered" evidence="1">
    <location>
        <begin position="126"/>
        <end position="164"/>
    </location>
</feature>
<gene>
    <name evidence="3" type="ORF">g.199</name>
</gene>
<feature type="region of interest" description="Disordered" evidence="1">
    <location>
        <begin position="187"/>
        <end position="212"/>
    </location>
</feature>
<reference evidence="3" key="1">
    <citation type="submission" date="2018-04" db="EMBL/GenBank/DDBJ databases">
        <title>Transcriptome of Schizaphis graminum biotype I.</title>
        <authorList>
            <person name="Scully E.D."/>
            <person name="Geib S.M."/>
            <person name="Palmer N.A."/>
            <person name="Koch K."/>
            <person name="Bradshaw J."/>
            <person name="Heng-Moss T."/>
            <person name="Sarath G."/>
        </authorList>
    </citation>
    <scope>NUCLEOTIDE SEQUENCE</scope>
</reference>
<evidence type="ECO:0000259" key="2">
    <source>
        <dbReference type="Pfam" id="PF16064"/>
    </source>
</evidence>
<accession>A0A2S2NL40</accession>
<dbReference type="PANTHER" id="PTHR34153">
    <property type="entry name" value="SI:CH211-262H13.3-RELATED-RELATED"/>
    <property type="match status" value="1"/>
</dbReference>
<dbReference type="InterPro" id="IPR032071">
    <property type="entry name" value="DUF4806"/>
</dbReference>
<dbReference type="EMBL" id="GGMR01005219">
    <property type="protein sequence ID" value="MBY17838.1"/>
    <property type="molecule type" value="Transcribed_RNA"/>
</dbReference>
<feature type="compositionally biased region" description="Polar residues" evidence="1">
    <location>
        <begin position="200"/>
        <end position="212"/>
    </location>
</feature>